<gene>
    <name evidence="2" type="ORF">BJ969_003408</name>
</gene>
<proteinExistence type="predicted"/>
<evidence type="ECO:0000313" key="3">
    <source>
        <dbReference type="Proteomes" id="UP000580474"/>
    </source>
</evidence>
<dbReference type="Proteomes" id="UP000580474">
    <property type="component" value="Unassembled WGS sequence"/>
</dbReference>
<dbReference type="Gene3D" id="3.30.1540.10">
    <property type="entry name" value="formyl-coa transferase, domain 3"/>
    <property type="match status" value="1"/>
</dbReference>
<dbReference type="InterPro" id="IPR003673">
    <property type="entry name" value="CoA-Trfase_fam_III"/>
</dbReference>
<organism evidence="2 3">
    <name type="scientific">Saccharopolyspora gloriosae</name>
    <dbReference type="NCBI Taxonomy" id="455344"/>
    <lineage>
        <taxon>Bacteria</taxon>
        <taxon>Bacillati</taxon>
        <taxon>Actinomycetota</taxon>
        <taxon>Actinomycetes</taxon>
        <taxon>Pseudonocardiales</taxon>
        <taxon>Pseudonocardiaceae</taxon>
        <taxon>Saccharopolyspora</taxon>
    </lineage>
</organism>
<dbReference type="EMBL" id="JACHIV010000001">
    <property type="protein sequence ID" value="MBB5070320.1"/>
    <property type="molecule type" value="Genomic_DNA"/>
</dbReference>
<name>A0A840NEG5_9PSEU</name>
<keyword evidence="3" id="KW-1185">Reference proteome</keyword>
<keyword evidence="1 2" id="KW-0808">Transferase</keyword>
<dbReference type="Gene3D" id="3.40.50.10540">
    <property type="entry name" value="Crotonobetainyl-coa:carnitine coa-transferase, domain 1"/>
    <property type="match status" value="1"/>
</dbReference>
<sequence>MSRLPLEDVRILAVEQYGAGPFGSVHLADLGAEIIKIEDPRFGGDVGRLTPPYAEDGDSLFFEAFNRNKRSVVLDLTSDAGREVFEKLVAVSDAVYSNLRGDVPAKMGIRYEDLKHINPRIVCCSLSGYGMTGPRAKQPGYDYMLQGLAGWMSVTGEPDGPPTKSGLSMVDYSGGLVAGLSLLSAIHGARRDGVGSDCDVSLYDTAIGMLTYLATWHLNAGFEPQRTHHSAHPSLVPFQNFPTADSWIVIGCAKQKFWEKFVDVLGSPAWAAEARFATTSDRYENSADCVRLIEQELARRGTAEWLGLLEAAGVPCAPINTIPQALQEEHTEARGLVVTTEHPRFGQVKQVASPVRAGEPRTEHQRAPFLGEHTSSTLDELLGLDAAEFQRLAGEGAFGAKGDAPWISS</sequence>
<reference evidence="2 3" key="1">
    <citation type="submission" date="2020-08" db="EMBL/GenBank/DDBJ databases">
        <title>Sequencing the genomes of 1000 actinobacteria strains.</title>
        <authorList>
            <person name="Klenk H.-P."/>
        </authorList>
    </citation>
    <scope>NUCLEOTIDE SEQUENCE [LARGE SCALE GENOMIC DNA]</scope>
    <source>
        <strain evidence="2 3">DSM 45582</strain>
    </source>
</reference>
<evidence type="ECO:0000313" key="2">
    <source>
        <dbReference type="EMBL" id="MBB5070320.1"/>
    </source>
</evidence>
<accession>A0A840NEG5</accession>
<dbReference type="SUPFAM" id="SSF89796">
    <property type="entry name" value="CoA-transferase family III (CaiB/BaiF)"/>
    <property type="match status" value="1"/>
</dbReference>
<dbReference type="Pfam" id="PF02515">
    <property type="entry name" value="CoA_transf_3"/>
    <property type="match status" value="1"/>
</dbReference>
<evidence type="ECO:0000256" key="1">
    <source>
        <dbReference type="ARBA" id="ARBA00022679"/>
    </source>
</evidence>
<dbReference type="PANTHER" id="PTHR48207">
    <property type="entry name" value="SUCCINATE--HYDROXYMETHYLGLUTARATE COA-TRANSFERASE"/>
    <property type="match status" value="1"/>
</dbReference>
<dbReference type="GO" id="GO:0008410">
    <property type="term" value="F:CoA-transferase activity"/>
    <property type="evidence" value="ECO:0007669"/>
    <property type="project" value="TreeGrafter"/>
</dbReference>
<dbReference type="InterPro" id="IPR023606">
    <property type="entry name" value="CoA-Trfase_III_dom_1_sf"/>
</dbReference>
<dbReference type="InterPro" id="IPR044855">
    <property type="entry name" value="CoA-Trfase_III_dom3_sf"/>
</dbReference>
<protein>
    <submittedName>
        <fullName evidence="2">Crotonobetainyl-CoA:carnitine CoA-transferase CaiB-like acyl-CoA transferase</fullName>
    </submittedName>
</protein>
<dbReference type="PANTHER" id="PTHR48207:SF3">
    <property type="entry name" value="SUCCINATE--HYDROXYMETHYLGLUTARATE COA-TRANSFERASE"/>
    <property type="match status" value="1"/>
</dbReference>
<dbReference type="InterPro" id="IPR050483">
    <property type="entry name" value="CoA-transferase_III_domain"/>
</dbReference>
<dbReference type="AlphaFoldDB" id="A0A840NEG5"/>
<comment type="caution">
    <text evidence="2">The sequence shown here is derived from an EMBL/GenBank/DDBJ whole genome shotgun (WGS) entry which is preliminary data.</text>
</comment>
<dbReference type="RefSeq" id="WP_184479869.1">
    <property type="nucleotide sequence ID" value="NZ_JACHIV010000001.1"/>
</dbReference>